<evidence type="ECO:0000313" key="2">
    <source>
        <dbReference type="EMBL" id="EPT02091.1"/>
    </source>
</evidence>
<evidence type="ECO:0000256" key="1">
    <source>
        <dbReference type="SAM" id="SignalP"/>
    </source>
</evidence>
<reference evidence="2 3" key="1">
    <citation type="journal article" date="2012" name="Science">
        <title>The Paleozoic origin of enzymatic lignin decomposition reconstructed from 31 fungal genomes.</title>
        <authorList>
            <person name="Floudas D."/>
            <person name="Binder M."/>
            <person name="Riley R."/>
            <person name="Barry K."/>
            <person name="Blanchette R.A."/>
            <person name="Henrissat B."/>
            <person name="Martinez A.T."/>
            <person name="Otillar R."/>
            <person name="Spatafora J.W."/>
            <person name="Yadav J.S."/>
            <person name="Aerts A."/>
            <person name="Benoit I."/>
            <person name="Boyd A."/>
            <person name="Carlson A."/>
            <person name="Copeland A."/>
            <person name="Coutinho P.M."/>
            <person name="de Vries R.P."/>
            <person name="Ferreira P."/>
            <person name="Findley K."/>
            <person name="Foster B."/>
            <person name="Gaskell J."/>
            <person name="Glotzer D."/>
            <person name="Gorecki P."/>
            <person name="Heitman J."/>
            <person name="Hesse C."/>
            <person name="Hori C."/>
            <person name="Igarashi K."/>
            <person name="Jurgens J.A."/>
            <person name="Kallen N."/>
            <person name="Kersten P."/>
            <person name="Kohler A."/>
            <person name="Kuees U."/>
            <person name="Kumar T.K.A."/>
            <person name="Kuo A."/>
            <person name="LaButti K."/>
            <person name="Larrondo L.F."/>
            <person name="Lindquist E."/>
            <person name="Ling A."/>
            <person name="Lombard V."/>
            <person name="Lucas S."/>
            <person name="Lundell T."/>
            <person name="Martin R."/>
            <person name="McLaughlin D.J."/>
            <person name="Morgenstern I."/>
            <person name="Morin E."/>
            <person name="Murat C."/>
            <person name="Nagy L.G."/>
            <person name="Nolan M."/>
            <person name="Ohm R.A."/>
            <person name="Patyshakuliyeva A."/>
            <person name="Rokas A."/>
            <person name="Ruiz-Duenas F.J."/>
            <person name="Sabat G."/>
            <person name="Salamov A."/>
            <person name="Samejima M."/>
            <person name="Schmutz J."/>
            <person name="Slot J.C."/>
            <person name="St John F."/>
            <person name="Stenlid J."/>
            <person name="Sun H."/>
            <person name="Sun S."/>
            <person name="Syed K."/>
            <person name="Tsang A."/>
            <person name="Wiebenga A."/>
            <person name="Young D."/>
            <person name="Pisabarro A."/>
            <person name="Eastwood D.C."/>
            <person name="Martin F."/>
            <person name="Cullen D."/>
            <person name="Grigoriev I.V."/>
            <person name="Hibbett D.S."/>
        </authorList>
    </citation>
    <scope>NUCLEOTIDE SEQUENCE</scope>
    <source>
        <strain evidence="3">FP-58527</strain>
    </source>
</reference>
<organism evidence="2 3">
    <name type="scientific">Fomitopsis schrenkii</name>
    <name type="common">Brown rot fungus</name>
    <dbReference type="NCBI Taxonomy" id="2126942"/>
    <lineage>
        <taxon>Eukaryota</taxon>
        <taxon>Fungi</taxon>
        <taxon>Dikarya</taxon>
        <taxon>Basidiomycota</taxon>
        <taxon>Agaricomycotina</taxon>
        <taxon>Agaricomycetes</taxon>
        <taxon>Polyporales</taxon>
        <taxon>Fomitopsis</taxon>
    </lineage>
</organism>
<dbReference type="eggNOG" id="ENOG502TGJ1">
    <property type="taxonomic scope" value="Eukaryota"/>
</dbReference>
<dbReference type="OrthoDB" id="3208773at2759"/>
<dbReference type="Proteomes" id="UP000015241">
    <property type="component" value="Unassembled WGS sequence"/>
</dbReference>
<feature type="chain" id="PRO_5004551518" evidence="1">
    <location>
        <begin position="20"/>
        <end position="170"/>
    </location>
</feature>
<protein>
    <submittedName>
        <fullName evidence="2">Uncharacterized protein</fullName>
    </submittedName>
</protein>
<keyword evidence="3" id="KW-1185">Reference proteome</keyword>
<gene>
    <name evidence="2" type="ORF">FOMPIDRAFT_1119031</name>
</gene>
<feature type="signal peptide" evidence="1">
    <location>
        <begin position="1"/>
        <end position="19"/>
    </location>
</feature>
<evidence type="ECO:0000313" key="3">
    <source>
        <dbReference type="Proteomes" id="UP000015241"/>
    </source>
</evidence>
<dbReference type="EMBL" id="KE504137">
    <property type="protein sequence ID" value="EPT02091.1"/>
    <property type="molecule type" value="Genomic_DNA"/>
</dbReference>
<sequence>MLRKASLAALSSLAVAALAAYPGVPWWWPFPPPPGHGAGQYVAFACYGGGGNCACPTDLTGDSSGVLVNVYPGYQCAYAGGACTWDDKTGVLQNTAQTNCPVSAPCSTVSGCECPIDNNNDTGVLINQFTGYQCAYAHGPCTWSYNGTLINTWQTNCPTVAECAQLAGDS</sequence>
<dbReference type="AlphaFoldDB" id="S8FL47"/>
<name>S8FL47_FOMSC</name>
<keyword evidence="1" id="KW-0732">Signal</keyword>
<dbReference type="HOGENOM" id="CLU_1602752_0_0_1"/>
<accession>S8FL47</accession>
<proteinExistence type="predicted"/>
<dbReference type="InParanoid" id="S8FL47"/>